<dbReference type="InterPro" id="IPR002347">
    <property type="entry name" value="SDR_fam"/>
</dbReference>
<dbReference type="Proteomes" id="UP000051955">
    <property type="component" value="Unassembled WGS sequence"/>
</dbReference>
<protein>
    <submittedName>
        <fullName evidence="3">Uncharacterized protein</fullName>
    </submittedName>
</protein>
<dbReference type="PRINTS" id="PR00081">
    <property type="entry name" value="GDHRDH"/>
</dbReference>
<keyword evidence="2" id="KW-0560">Oxidoreductase</keyword>
<evidence type="ECO:0000256" key="1">
    <source>
        <dbReference type="ARBA" id="ARBA00006484"/>
    </source>
</evidence>
<comment type="caution">
    <text evidence="3">The sequence shown here is derived from an EMBL/GenBank/DDBJ whole genome shotgun (WGS) entry which is preliminary data.</text>
</comment>
<dbReference type="RefSeq" id="WP_057801636.1">
    <property type="nucleotide sequence ID" value="NZ_AZDV01000005.1"/>
</dbReference>
<dbReference type="STRING" id="1423715.FD25_GL002634"/>
<dbReference type="SUPFAM" id="SSF51735">
    <property type="entry name" value="NAD(P)-binding Rossmann-fold domains"/>
    <property type="match status" value="1"/>
</dbReference>
<dbReference type="PANTHER" id="PTHR43639">
    <property type="entry name" value="OXIDOREDUCTASE, SHORT-CHAIN DEHYDROGENASE/REDUCTASE FAMILY (AFU_ORTHOLOGUE AFUA_5G02870)"/>
    <property type="match status" value="1"/>
</dbReference>
<dbReference type="PANTHER" id="PTHR43639:SF1">
    <property type="entry name" value="SHORT-CHAIN DEHYDROGENASE_REDUCTASE FAMILY PROTEIN"/>
    <property type="match status" value="1"/>
</dbReference>
<organism evidence="3 4">
    <name type="scientific">Levilactobacillus acidifarinae DSM 19394 = JCM 15949</name>
    <dbReference type="NCBI Taxonomy" id="1423715"/>
    <lineage>
        <taxon>Bacteria</taxon>
        <taxon>Bacillati</taxon>
        <taxon>Bacillota</taxon>
        <taxon>Bacilli</taxon>
        <taxon>Lactobacillales</taxon>
        <taxon>Lactobacillaceae</taxon>
        <taxon>Levilactobacillus</taxon>
    </lineage>
</organism>
<evidence type="ECO:0000313" key="3">
    <source>
        <dbReference type="EMBL" id="KRK96168.1"/>
    </source>
</evidence>
<dbReference type="PATRIC" id="fig|1423715.3.peg.2716"/>
<name>A0A0R1LKR7_9LACO</name>
<gene>
    <name evidence="3" type="ORF">FD25_GL002634</name>
</gene>
<keyword evidence="4" id="KW-1185">Reference proteome</keyword>
<evidence type="ECO:0000313" key="4">
    <source>
        <dbReference type="Proteomes" id="UP000051955"/>
    </source>
</evidence>
<evidence type="ECO:0000256" key="2">
    <source>
        <dbReference type="ARBA" id="ARBA00023002"/>
    </source>
</evidence>
<dbReference type="EMBL" id="AZDV01000005">
    <property type="protein sequence ID" value="KRK96168.1"/>
    <property type="molecule type" value="Genomic_DNA"/>
</dbReference>
<proteinExistence type="inferred from homology"/>
<reference evidence="3 4" key="1">
    <citation type="journal article" date="2015" name="Genome Announc.">
        <title>Expanding the biotechnology potential of lactobacilli through comparative genomics of 213 strains and associated genera.</title>
        <authorList>
            <person name="Sun Z."/>
            <person name="Harris H.M."/>
            <person name="McCann A."/>
            <person name="Guo C."/>
            <person name="Argimon S."/>
            <person name="Zhang W."/>
            <person name="Yang X."/>
            <person name="Jeffery I.B."/>
            <person name="Cooney J.C."/>
            <person name="Kagawa T.F."/>
            <person name="Liu W."/>
            <person name="Song Y."/>
            <person name="Salvetti E."/>
            <person name="Wrobel A."/>
            <person name="Rasinkangas P."/>
            <person name="Parkhill J."/>
            <person name="Rea M.C."/>
            <person name="O'Sullivan O."/>
            <person name="Ritari J."/>
            <person name="Douillard F.P."/>
            <person name="Paul Ross R."/>
            <person name="Yang R."/>
            <person name="Briner A.E."/>
            <person name="Felis G.E."/>
            <person name="de Vos W.M."/>
            <person name="Barrangou R."/>
            <person name="Klaenhammer T.R."/>
            <person name="Caufield P.W."/>
            <person name="Cui Y."/>
            <person name="Zhang H."/>
            <person name="O'Toole P.W."/>
        </authorList>
    </citation>
    <scope>NUCLEOTIDE SEQUENCE [LARGE SCALE GENOMIC DNA]</scope>
    <source>
        <strain evidence="3 4">DSM 19394</strain>
    </source>
</reference>
<dbReference type="Pfam" id="PF13561">
    <property type="entry name" value="adh_short_C2"/>
    <property type="match status" value="1"/>
</dbReference>
<dbReference type="InterPro" id="IPR036291">
    <property type="entry name" value="NAD(P)-bd_dom_sf"/>
</dbReference>
<dbReference type="AlphaFoldDB" id="A0A0R1LKR7"/>
<dbReference type="Gene3D" id="3.40.50.720">
    <property type="entry name" value="NAD(P)-binding Rossmann-like Domain"/>
    <property type="match status" value="1"/>
</dbReference>
<comment type="similarity">
    <text evidence="1">Belongs to the short-chain dehydrogenases/reductases (SDR) family.</text>
</comment>
<sequence length="140" mass="14993">MQGTFFASQAAIPVMKKRGKGAIINTESIWALTPVEATSSAVYSVAMAGRHTLTKNLAVEFAADHIRVNAVASAVVGAPIYNNFLADDEVPKVSASFHDFHPLNRNGQLADIAQAILFLASERASWITGQRWGHISSALT</sequence>
<accession>A0A0R1LKR7</accession>
<dbReference type="CDD" id="cd05233">
    <property type="entry name" value="SDR_c"/>
    <property type="match status" value="1"/>
</dbReference>
<dbReference type="GO" id="GO:0016491">
    <property type="term" value="F:oxidoreductase activity"/>
    <property type="evidence" value="ECO:0007669"/>
    <property type="project" value="UniProtKB-KW"/>
</dbReference>